<feature type="region of interest" description="Disordered" evidence="6">
    <location>
        <begin position="555"/>
        <end position="610"/>
    </location>
</feature>
<evidence type="ECO:0000256" key="2">
    <source>
        <dbReference type="ARBA" id="ARBA00022833"/>
    </source>
</evidence>
<dbReference type="InterPro" id="IPR001275">
    <property type="entry name" value="DM_DNA-bd"/>
</dbReference>
<evidence type="ECO:0000256" key="3">
    <source>
        <dbReference type="ARBA" id="ARBA00023125"/>
    </source>
</evidence>
<dbReference type="InterPro" id="IPR026607">
    <property type="entry name" value="DMRT"/>
</dbReference>
<feature type="region of interest" description="Disordered" evidence="6">
    <location>
        <begin position="58"/>
        <end position="80"/>
    </location>
</feature>
<feature type="compositionally biased region" description="Polar residues" evidence="6">
    <location>
        <begin position="585"/>
        <end position="610"/>
    </location>
</feature>
<dbReference type="Pfam" id="PF00751">
    <property type="entry name" value="DM"/>
    <property type="match status" value="1"/>
</dbReference>
<dbReference type="GO" id="GO:0007548">
    <property type="term" value="P:sex differentiation"/>
    <property type="evidence" value="ECO:0007669"/>
    <property type="project" value="TreeGrafter"/>
</dbReference>
<sequence>MDAEADFEIDTNLFGRSLPFDMIRKTTSPPLPSNRNQPNEHRGKFQADFQRMSNAAALPKSNGPLVNAPANPPRNSTSTIQPKPIIVEDSKISPKCARCRNHGEVTSIKGHKNNCPWRLCRCKKCLAVLNRQRVMAKQIKTRRRAAKLKAKFLLNPVFSVKLNEKAMATALHPAETTTDQRPTIPLSSQLLTNGSKRPSLPLKYTFIDTQNKRSTVDDLSPKYSTPVMASTPSSSMETTPNPNTFLSPKTQTYFTPVATLPSTNKVTPLKNVENLAPSSSLNNNQYQKANDVPSNKMPHLSPPKYISPEDLQKALPSTAHFVLKQNHFDQYPPQHKDRVIPSPTFNNNAHASTYFPAKDNLYSTHQTQRQNINAHYRAPYHRRNDESSNHQQQTTSLLSSHNHQTTVPYDSNYDRLMVCLRFIFCHFSENLISNVLSDVQYDITTALECLLKYEGIRQHNVQLRHAITSTQPLSHYQQLNHQYRPANVQQQTVNNQHPPPLLRQPPYPLRHNTSSPPPSLTPYQNFQRQSQTPCTYTQPAVNAISQPSQTTYLNEEHYSETSSDYTCSSYEPPSNALDPGHGPTRYTNTLPGAGQELNSLEPSQVGHSYY</sequence>
<comment type="subcellular location">
    <subcellularLocation>
        <location evidence="5">Nucleus</location>
    </subcellularLocation>
</comment>
<feature type="DNA-binding region" description="DM" evidence="5">
    <location>
        <begin position="96"/>
        <end position="143"/>
    </location>
</feature>
<dbReference type="GeneID" id="136817652"/>
<name>A0A7M5XDD4_9CNID</name>
<evidence type="ECO:0000313" key="9">
    <source>
        <dbReference type="Proteomes" id="UP000594262"/>
    </source>
</evidence>
<dbReference type="InterPro" id="IPR036407">
    <property type="entry name" value="DM_DNA-bd_sf"/>
</dbReference>
<feature type="compositionally biased region" description="Pro residues" evidence="6">
    <location>
        <begin position="497"/>
        <end position="508"/>
    </location>
</feature>
<feature type="region of interest" description="Disordered" evidence="6">
    <location>
        <begin position="22"/>
        <end position="41"/>
    </location>
</feature>
<dbReference type="RefSeq" id="XP_066930077.1">
    <property type="nucleotide sequence ID" value="XM_067073976.1"/>
</dbReference>
<feature type="domain" description="DM" evidence="7">
    <location>
        <begin position="96"/>
        <end position="143"/>
    </location>
</feature>
<dbReference type="Proteomes" id="UP000594262">
    <property type="component" value="Unplaced"/>
</dbReference>
<evidence type="ECO:0000256" key="6">
    <source>
        <dbReference type="SAM" id="MobiDB-lite"/>
    </source>
</evidence>
<dbReference type="PROSITE" id="PS40000">
    <property type="entry name" value="DM_1"/>
    <property type="match status" value="1"/>
</dbReference>
<feature type="compositionally biased region" description="Polar residues" evidence="6">
    <location>
        <begin position="227"/>
        <end position="242"/>
    </location>
</feature>
<feature type="compositionally biased region" description="Polar residues" evidence="6">
    <location>
        <begin position="521"/>
        <end position="534"/>
    </location>
</feature>
<feature type="region of interest" description="Disordered" evidence="6">
    <location>
        <begin position="215"/>
        <end position="242"/>
    </location>
</feature>
<dbReference type="GO" id="GO:0005634">
    <property type="term" value="C:nucleus"/>
    <property type="evidence" value="ECO:0007669"/>
    <property type="project" value="UniProtKB-SubCell"/>
</dbReference>
<evidence type="ECO:0000256" key="4">
    <source>
        <dbReference type="ARBA" id="ARBA00023242"/>
    </source>
</evidence>
<keyword evidence="1 5" id="KW-0479">Metal-binding</keyword>
<keyword evidence="2 5" id="KW-0862">Zinc</keyword>
<evidence type="ECO:0000256" key="1">
    <source>
        <dbReference type="ARBA" id="ARBA00022723"/>
    </source>
</evidence>
<feature type="compositionally biased region" description="Polar residues" evidence="6">
    <location>
        <begin position="389"/>
        <end position="405"/>
    </location>
</feature>
<reference evidence="8" key="1">
    <citation type="submission" date="2021-01" db="UniProtKB">
        <authorList>
            <consortium name="EnsemblMetazoa"/>
        </authorList>
    </citation>
    <scope>IDENTIFICATION</scope>
</reference>
<keyword evidence="3 5" id="KW-0238">DNA-binding</keyword>
<protein>
    <recommendedName>
        <fullName evidence="7">DM domain-containing protein</fullName>
    </recommendedName>
</protein>
<feature type="compositionally biased region" description="Polar residues" evidence="6">
    <location>
        <begin position="25"/>
        <end position="37"/>
    </location>
</feature>
<dbReference type="EnsemblMetazoa" id="CLYHEMT020870.2">
    <property type="protein sequence ID" value="CLYHEMP020870.2"/>
    <property type="gene ID" value="CLYHEMG020870"/>
</dbReference>
<dbReference type="SUPFAM" id="SSF82927">
    <property type="entry name" value="Cysteine-rich DNA binding domain, (DM domain)"/>
    <property type="match status" value="1"/>
</dbReference>
<dbReference type="PANTHER" id="PTHR12322:SF53">
    <property type="entry name" value="DOUBLESEX-MAB RELATED 11E"/>
    <property type="match status" value="1"/>
</dbReference>
<dbReference type="GO" id="GO:0000981">
    <property type="term" value="F:DNA-binding transcription factor activity, RNA polymerase II-specific"/>
    <property type="evidence" value="ECO:0007669"/>
    <property type="project" value="TreeGrafter"/>
</dbReference>
<dbReference type="SMART" id="SM00301">
    <property type="entry name" value="DM"/>
    <property type="match status" value="1"/>
</dbReference>
<dbReference type="OrthoDB" id="6162476at2759"/>
<dbReference type="GO" id="GO:0000978">
    <property type="term" value="F:RNA polymerase II cis-regulatory region sequence-specific DNA binding"/>
    <property type="evidence" value="ECO:0007669"/>
    <property type="project" value="TreeGrafter"/>
</dbReference>
<dbReference type="FunFam" id="4.10.1040.10:FF:000001">
    <property type="entry name" value="doublesex- and mab-3-related transcription factor 1"/>
    <property type="match status" value="1"/>
</dbReference>
<evidence type="ECO:0000313" key="8">
    <source>
        <dbReference type="EnsemblMetazoa" id="CLYHEMP020870.2"/>
    </source>
</evidence>
<dbReference type="AlphaFoldDB" id="A0A7M5XDD4"/>
<accession>A0A7M5XDD4</accession>
<evidence type="ECO:0000259" key="7">
    <source>
        <dbReference type="PROSITE" id="PS50809"/>
    </source>
</evidence>
<keyword evidence="9" id="KW-1185">Reference proteome</keyword>
<feature type="region of interest" description="Disordered" evidence="6">
    <location>
        <begin position="492"/>
        <end position="534"/>
    </location>
</feature>
<dbReference type="Gene3D" id="4.10.1040.10">
    <property type="entry name" value="DM DNA-binding domain"/>
    <property type="match status" value="1"/>
</dbReference>
<dbReference type="PROSITE" id="PS50809">
    <property type="entry name" value="DM_2"/>
    <property type="match status" value="1"/>
</dbReference>
<dbReference type="PANTHER" id="PTHR12322">
    <property type="entry name" value="DOUBLESEX AND MAB-3 RELATED TRANSCRIPTION FACTOR DMRT"/>
    <property type="match status" value="1"/>
</dbReference>
<evidence type="ECO:0000256" key="5">
    <source>
        <dbReference type="PROSITE-ProRule" id="PRU00070"/>
    </source>
</evidence>
<proteinExistence type="predicted"/>
<keyword evidence="4 5" id="KW-0539">Nucleus</keyword>
<organism evidence="8 9">
    <name type="scientific">Clytia hemisphaerica</name>
    <dbReference type="NCBI Taxonomy" id="252671"/>
    <lineage>
        <taxon>Eukaryota</taxon>
        <taxon>Metazoa</taxon>
        <taxon>Cnidaria</taxon>
        <taxon>Hydrozoa</taxon>
        <taxon>Hydroidolina</taxon>
        <taxon>Leptothecata</taxon>
        <taxon>Obeliida</taxon>
        <taxon>Clytiidae</taxon>
        <taxon>Clytia</taxon>
    </lineage>
</organism>
<dbReference type="GO" id="GO:0046872">
    <property type="term" value="F:metal ion binding"/>
    <property type="evidence" value="ECO:0007669"/>
    <property type="project" value="UniProtKB-KW"/>
</dbReference>
<feature type="region of interest" description="Disordered" evidence="6">
    <location>
        <begin position="381"/>
        <end position="405"/>
    </location>
</feature>
<feature type="compositionally biased region" description="Polar residues" evidence="6">
    <location>
        <begin position="560"/>
        <end position="572"/>
    </location>
</feature>